<sequence>MAKGDLDTTAAWQSLNLYLPTRTHDEDYWWQKSGPQLAALVEGAEYPLAKQYEALLFHYHWMVPYMGPSPLPEGAARQWKSLLQPDGTPIECSWKWNTSRSPPDIRYDIEPIGPLAGTKADPLNQHALREMLHRLAGQVPNVDLTWCDHFLSTLFDHDLSKYVAESAAGKRPTTSGVIAAEFLESGTRFKTYFQPRKLGYTGIIPMKMWDEALEPIDPQRAARSMVKDFPESTAAGQTLTCFSIAVDVVKLEKSRLKWYFNTPSTAFSIVREVMTLGGRLSSPH</sequence>
<gene>
    <name evidence="3" type="ORF">BTJ68_14490</name>
</gene>
<evidence type="ECO:0000256" key="2">
    <source>
        <dbReference type="ARBA" id="ARBA00022679"/>
    </source>
</evidence>
<dbReference type="GO" id="GO:0009820">
    <property type="term" value="P:alkaloid metabolic process"/>
    <property type="evidence" value="ECO:0007669"/>
    <property type="project" value="InterPro"/>
</dbReference>
<keyword evidence="4" id="KW-1185">Reference proteome</keyword>
<dbReference type="AlphaFoldDB" id="A0A1Z5SND5"/>
<dbReference type="InterPro" id="IPR017795">
    <property type="entry name" value="ABBA_NscD-like"/>
</dbReference>
<evidence type="ECO:0000313" key="3">
    <source>
        <dbReference type="EMBL" id="OTA22330.1"/>
    </source>
</evidence>
<dbReference type="GO" id="GO:0004659">
    <property type="term" value="F:prenyltransferase activity"/>
    <property type="evidence" value="ECO:0007669"/>
    <property type="project" value="TreeGrafter"/>
</dbReference>
<dbReference type="Proteomes" id="UP000194280">
    <property type="component" value="Unassembled WGS sequence"/>
</dbReference>
<dbReference type="Pfam" id="PF11991">
    <property type="entry name" value="Trp_DMAT"/>
    <property type="match status" value="1"/>
</dbReference>
<accession>A0A1Z5SND5</accession>
<dbReference type="EMBL" id="MUNK01000381">
    <property type="protein sequence ID" value="OTA22330.1"/>
    <property type="molecule type" value="Genomic_DNA"/>
</dbReference>
<comment type="similarity">
    <text evidence="1">Belongs to the tryptophan dimethylallyltransferase family.</text>
</comment>
<evidence type="ECO:0000256" key="1">
    <source>
        <dbReference type="ARBA" id="ARBA00010209"/>
    </source>
</evidence>
<dbReference type="OrthoDB" id="3354387at2759"/>
<dbReference type="SFLD" id="SFLDS00036">
    <property type="entry name" value="Aromatic_Prenyltransferase"/>
    <property type="match status" value="1"/>
</dbReference>
<dbReference type="InParanoid" id="A0A1Z5SND5"/>
<keyword evidence="2" id="KW-0808">Transferase</keyword>
<dbReference type="PANTHER" id="PTHR40627">
    <property type="entry name" value="INDOLE PRENYLTRANSFERASE TDIB-RELATED"/>
    <property type="match status" value="1"/>
</dbReference>
<organism evidence="3 4">
    <name type="scientific">Hortaea werneckii EXF-2000</name>
    <dbReference type="NCBI Taxonomy" id="1157616"/>
    <lineage>
        <taxon>Eukaryota</taxon>
        <taxon>Fungi</taxon>
        <taxon>Dikarya</taxon>
        <taxon>Ascomycota</taxon>
        <taxon>Pezizomycotina</taxon>
        <taxon>Dothideomycetes</taxon>
        <taxon>Dothideomycetidae</taxon>
        <taxon>Mycosphaerellales</taxon>
        <taxon>Teratosphaeriaceae</taxon>
        <taxon>Hortaea</taxon>
    </lineage>
</organism>
<reference evidence="3 4" key="1">
    <citation type="submission" date="2017-01" db="EMBL/GenBank/DDBJ databases">
        <title>The recent genome duplication of the halophilic yeast Hortaea werneckii: insights from long-read sequencing.</title>
        <authorList>
            <person name="Sinha S."/>
            <person name="Flibotte S."/>
            <person name="Neira M."/>
            <person name="Lenassi M."/>
            <person name="Gostincar C."/>
            <person name="Stajich J.E."/>
            <person name="Nislow C.E."/>
        </authorList>
    </citation>
    <scope>NUCLEOTIDE SEQUENCE [LARGE SCALE GENOMIC DNA]</scope>
    <source>
        <strain evidence="3 4">EXF-2000</strain>
    </source>
</reference>
<evidence type="ECO:0000313" key="4">
    <source>
        <dbReference type="Proteomes" id="UP000194280"/>
    </source>
</evidence>
<dbReference type="InterPro" id="IPR033964">
    <property type="entry name" value="ABBA"/>
</dbReference>
<dbReference type="NCBIfam" id="TIGR03429">
    <property type="entry name" value="arom_pren_DMATS"/>
    <property type="match status" value="1"/>
</dbReference>
<proteinExistence type="inferred from homology"/>
<comment type="caution">
    <text evidence="3">The sequence shown here is derived from an EMBL/GenBank/DDBJ whole genome shotgun (WGS) entry which is preliminary data.</text>
</comment>
<evidence type="ECO:0008006" key="5">
    <source>
        <dbReference type="Google" id="ProtNLM"/>
    </source>
</evidence>
<dbReference type="VEuPathDB" id="FungiDB:BTJ68_14490"/>
<dbReference type="PANTHER" id="PTHR40627:SF4">
    <property type="entry name" value="PRENYLTRANSFERASE ASQH1-RELATED"/>
    <property type="match status" value="1"/>
</dbReference>
<dbReference type="CDD" id="cd13929">
    <property type="entry name" value="PT-DMATS_CymD"/>
    <property type="match status" value="1"/>
</dbReference>
<name>A0A1Z5SND5_HORWE</name>
<protein>
    <recommendedName>
        <fullName evidence="5">Aromatic prenyltransferase (DMATS family)</fullName>
    </recommendedName>
</protein>